<keyword evidence="2" id="KW-1185">Reference proteome</keyword>
<evidence type="ECO:0000313" key="2">
    <source>
        <dbReference type="Proteomes" id="UP000186455"/>
    </source>
</evidence>
<protein>
    <submittedName>
        <fullName evidence="1">Uncharacterized protein</fullName>
    </submittedName>
</protein>
<comment type="caution">
    <text evidence="1">The sequence shown here is derived from an EMBL/GenBank/DDBJ whole genome shotgun (WGS) entry which is preliminary data.</text>
</comment>
<evidence type="ECO:0000313" key="1">
    <source>
        <dbReference type="EMBL" id="OKH93832.1"/>
    </source>
</evidence>
<dbReference type="EMBL" id="LFBV01000003">
    <property type="protein sequence ID" value="OKH93832.1"/>
    <property type="molecule type" value="Genomic_DNA"/>
</dbReference>
<gene>
    <name evidence="1" type="ORF">AB852_14020</name>
</gene>
<organism evidence="1 2">
    <name type="scientific">Streptomyces uncialis</name>
    <dbReference type="NCBI Taxonomy" id="1048205"/>
    <lineage>
        <taxon>Bacteria</taxon>
        <taxon>Bacillati</taxon>
        <taxon>Actinomycetota</taxon>
        <taxon>Actinomycetes</taxon>
        <taxon>Kitasatosporales</taxon>
        <taxon>Streptomycetaceae</taxon>
        <taxon>Streptomyces</taxon>
    </lineage>
</organism>
<sequence>MQGEGEFYRPQVRAQMTARGTHLSTRKSLICAASCGTRSAGTARSALGQLIPASKGKSLVRGRLLRSVVIWHRVLVVGGHGEADVFDRGDVFGDRGGTGRAATG</sequence>
<dbReference type="Proteomes" id="UP000186455">
    <property type="component" value="Unassembled WGS sequence"/>
</dbReference>
<dbReference type="AlphaFoldDB" id="A0A1Q4V7K7"/>
<proteinExistence type="predicted"/>
<accession>A0A1Q4V7K7</accession>
<name>A0A1Q4V7K7_9ACTN</name>
<reference evidence="1 2" key="1">
    <citation type="submission" date="2015-06" db="EMBL/GenBank/DDBJ databases">
        <title>Cloning and characterization of the uncialamcin biosynthetic gene cluster.</title>
        <authorList>
            <person name="Yan X."/>
            <person name="Huang T."/>
            <person name="Ge H."/>
            <person name="Shen B."/>
        </authorList>
    </citation>
    <scope>NUCLEOTIDE SEQUENCE [LARGE SCALE GENOMIC DNA]</scope>
    <source>
        <strain evidence="1 2">DCA2648</strain>
    </source>
</reference>